<dbReference type="PANTHER" id="PTHR37984">
    <property type="entry name" value="PROTEIN CBG26694"/>
    <property type="match status" value="1"/>
</dbReference>
<dbReference type="EnsemblMetazoa" id="XM_038207205.1">
    <property type="protein sequence ID" value="XP_038063133.1"/>
    <property type="gene ID" value="LOC119733836"/>
</dbReference>
<accession>A0A914AHH5</accession>
<dbReference type="InterPro" id="IPR050951">
    <property type="entry name" value="Retrovirus_Pol_polyprotein"/>
</dbReference>
<name>A0A914AHH5_PATMI</name>
<dbReference type="InterPro" id="IPR041588">
    <property type="entry name" value="Integrase_H2C2"/>
</dbReference>
<sequence length="286" mass="32849">MERVFAGLQWEILLMYLDDIVVHAKTVGEEVNRLEEVFRDSADALSRKPCKQCGREEERSGPQEEQKAEETSDTSSEEEERSELPEELTVKKIIRGEEERVARTLTLNPKWTLQEMRDGQMADPSTTLIMQAVETGERPTWEAISAEQAAVKTYWAQWQQIKVRSCVLSRRWESVDGKLGRWQIVLPTSFRDDVLKELHDSNTARHQGVYKTLQKVGEPMDRIAMDVMGPLPRSKRGNAYVLVIGDPFTKWVEAYALSNQHTSTIARMVVEEFICRYGCPKELNSD</sequence>
<dbReference type="FunFam" id="1.10.340.70:FF:000001">
    <property type="entry name" value="Retrovirus-related Pol polyprotein from transposon gypsy-like Protein"/>
    <property type="match status" value="1"/>
</dbReference>
<evidence type="ECO:0000313" key="4">
    <source>
        <dbReference type="Proteomes" id="UP000887568"/>
    </source>
</evidence>
<evidence type="ECO:0000259" key="2">
    <source>
        <dbReference type="PROSITE" id="PS50994"/>
    </source>
</evidence>
<proteinExistence type="predicted"/>
<dbReference type="GO" id="GO:0015074">
    <property type="term" value="P:DNA integration"/>
    <property type="evidence" value="ECO:0007669"/>
    <property type="project" value="InterPro"/>
</dbReference>
<dbReference type="Proteomes" id="UP000887568">
    <property type="component" value="Unplaced"/>
</dbReference>
<dbReference type="AlphaFoldDB" id="A0A914AHH5"/>
<protein>
    <recommendedName>
        <fullName evidence="2">Integrase catalytic domain-containing protein</fullName>
    </recommendedName>
</protein>
<dbReference type="SUPFAM" id="SSF53098">
    <property type="entry name" value="Ribonuclease H-like"/>
    <property type="match status" value="1"/>
</dbReference>
<dbReference type="Gene3D" id="3.30.420.10">
    <property type="entry name" value="Ribonuclease H-like superfamily/Ribonuclease H"/>
    <property type="match status" value="1"/>
</dbReference>
<dbReference type="GO" id="GO:0003676">
    <property type="term" value="F:nucleic acid binding"/>
    <property type="evidence" value="ECO:0007669"/>
    <property type="project" value="InterPro"/>
</dbReference>
<dbReference type="Gene3D" id="1.10.340.70">
    <property type="match status" value="1"/>
</dbReference>
<reference evidence="3" key="1">
    <citation type="submission" date="2022-11" db="UniProtKB">
        <authorList>
            <consortium name="EnsemblMetazoa"/>
        </authorList>
    </citation>
    <scope>IDENTIFICATION</scope>
</reference>
<feature type="compositionally biased region" description="Basic and acidic residues" evidence="1">
    <location>
        <begin position="53"/>
        <end position="70"/>
    </location>
</feature>
<dbReference type="PROSITE" id="PS50994">
    <property type="entry name" value="INTEGRASE"/>
    <property type="match status" value="1"/>
</dbReference>
<feature type="region of interest" description="Disordered" evidence="1">
    <location>
        <begin position="45"/>
        <end position="87"/>
    </location>
</feature>
<evidence type="ECO:0000313" key="3">
    <source>
        <dbReference type="EnsemblMetazoa" id="XP_038063133.1"/>
    </source>
</evidence>
<dbReference type="Pfam" id="PF17921">
    <property type="entry name" value="Integrase_H2C2"/>
    <property type="match status" value="1"/>
</dbReference>
<dbReference type="InterPro" id="IPR036397">
    <property type="entry name" value="RNaseH_sf"/>
</dbReference>
<feature type="compositionally biased region" description="Acidic residues" evidence="1">
    <location>
        <begin position="71"/>
        <end position="81"/>
    </location>
</feature>
<dbReference type="PANTHER" id="PTHR37984:SF15">
    <property type="entry name" value="INTEGRASE CATALYTIC DOMAIN-CONTAINING PROTEIN"/>
    <property type="match status" value="1"/>
</dbReference>
<dbReference type="OrthoDB" id="425619at2759"/>
<keyword evidence="4" id="KW-1185">Reference proteome</keyword>
<dbReference type="InterPro" id="IPR012337">
    <property type="entry name" value="RNaseH-like_sf"/>
</dbReference>
<feature type="domain" description="Integrase catalytic" evidence="2">
    <location>
        <begin position="215"/>
        <end position="286"/>
    </location>
</feature>
<dbReference type="RefSeq" id="XP_038063133.1">
    <property type="nucleotide sequence ID" value="XM_038207205.1"/>
</dbReference>
<evidence type="ECO:0000256" key="1">
    <source>
        <dbReference type="SAM" id="MobiDB-lite"/>
    </source>
</evidence>
<dbReference type="GeneID" id="119733836"/>
<organism evidence="3 4">
    <name type="scientific">Patiria miniata</name>
    <name type="common">Bat star</name>
    <name type="synonym">Asterina miniata</name>
    <dbReference type="NCBI Taxonomy" id="46514"/>
    <lineage>
        <taxon>Eukaryota</taxon>
        <taxon>Metazoa</taxon>
        <taxon>Echinodermata</taxon>
        <taxon>Eleutherozoa</taxon>
        <taxon>Asterozoa</taxon>
        <taxon>Asteroidea</taxon>
        <taxon>Valvatacea</taxon>
        <taxon>Valvatida</taxon>
        <taxon>Asterinidae</taxon>
        <taxon>Patiria</taxon>
    </lineage>
</organism>
<dbReference type="InterPro" id="IPR001584">
    <property type="entry name" value="Integrase_cat-core"/>
</dbReference>